<dbReference type="GeneID" id="30010084"/>
<evidence type="ECO:0000313" key="2">
    <source>
        <dbReference type="EMBL" id="OAP60914.1"/>
    </source>
</evidence>
<feature type="compositionally biased region" description="Pro residues" evidence="1">
    <location>
        <begin position="10"/>
        <end position="20"/>
    </location>
</feature>
<keyword evidence="3" id="KW-1185">Reference proteome</keyword>
<feature type="region of interest" description="Disordered" evidence="1">
    <location>
        <begin position="136"/>
        <end position="155"/>
    </location>
</feature>
<organism evidence="2 3">
    <name type="scientific">Fonsecaea erecta</name>
    <dbReference type="NCBI Taxonomy" id="1367422"/>
    <lineage>
        <taxon>Eukaryota</taxon>
        <taxon>Fungi</taxon>
        <taxon>Dikarya</taxon>
        <taxon>Ascomycota</taxon>
        <taxon>Pezizomycotina</taxon>
        <taxon>Eurotiomycetes</taxon>
        <taxon>Chaetothyriomycetidae</taxon>
        <taxon>Chaetothyriales</taxon>
        <taxon>Herpotrichiellaceae</taxon>
        <taxon>Fonsecaea</taxon>
    </lineage>
</organism>
<comment type="caution">
    <text evidence="2">The sequence shown here is derived from an EMBL/GenBank/DDBJ whole genome shotgun (WGS) entry which is preliminary data.</text>
</comment>
<proteinExistence type="predicted"/>
<reference evidence="2 3" key="1">
    <citation type="submission" date="2016-04" db="EMBL/GenBank/DDBJ databases">
        <title>Draft genome of Fonsecaea erecta CBS 125763.</title>
        <authorList>
            <person name="Weiss V.A."/>
            <person name="Vicente V.A."/>
            <person name="Raittz R.T."/>
            <person name="Moreno L.F."/>
            <person name="De Souza E.M."/>
            <person name="Pedrosa F.O."/>
            <person name="Steffens M.B."/>
            <person name="Faoro H."/>
            <person name="Tadra-Sfeir M.Z."/>
            <person name="Najafzadeh M.J."/>
            <person name="Felipe M.S."/>
            <person name="Teixeira M."/>
            <person name="Sun J."/>
            <person name="Xi L."/>
            <person name="Gomes R."/>
            <person name="De Azevedo C.M."/>
            <person name="Salgado C.G."/>
            <person name="Da Silva M.B."/>
            <person name="Nascimento M.F."/>
            <person name="Queiroz-Telles F."/>
            <person name="Attili D.S."/>
            <person name="Gorbushina A."/>
        </authorList>
    </citation>
    <scope>NUCLEOTIDE SEQUENCE [LARGE SCALE GENOMIC DNA]</scope>
    <source>
        <strain evidence="2 3">CBS 125763</strain>
    </source>
</reference>
<name>A0A178ZM74_9EURO</name>
<dbReference type="Pfam" id="PF11905">
    <property type="entry name" value="DUF3425"/>
    <property type="match status" value="1"/>
</dbReference>
<sequence length="467" mass="52632">MPRQEQSPTAPGPVSKPPLSPDGRRAKKREMDRMNQQRKRQRDREYLQQLQENVQLLQQDKASSLASRLMMQRDRDDQRLRRHRTRMLQIKGLINADLADLGQPEDGPRDDKSDTNALDPSLNSTVSPTVDSSLLLEATSPEPGPDSTFCPPAEKNDSLDALLAELSTPYDGEDDAVFWPPPILDAQAGAVESNSLPSSKPPLAARRSKTWRDIEQLISRTTAQSSASTIVGDTELDMHIIITAAAQGWTQFSQAVMVDARWSCLRELDEKYFAPNYSNVERLAVLTIASQTIGQDMMQQQTTTTTTTMGTCSSNILPPFIKPRPSQLAFPHSVIADCYVWPGFRERLSICHDYYTDVFLHATHTMFRFLWPYDFQDAFRSSSLTGLRHLSPRFLASMQDIRCWTMNSDFFQRWPDFRGDVPVSNPRPAPQPGLHTLWHAFQGRDETEADQDAASDETCFGVWVGGV</sequence>
<protein>
    <recommendedName>
        <fullName evidence="4">BZIP domain-containing protein</fullName>
    </recommendedName>
</protein>
<gene>
    <name evidence="2" type="ORF">AYL99_05916</name>
</gene>
<dbReference type="InterPro" id="IPR021833">
    <property type="entry name" value="DUF3425"/>
</dbReference>
<dbReference type="PANTHER" id="PTHR37012">
    <property type="entry name" value="B-ZIP TRANSCRIPTION FACTOR (EUROFUNG)-RELATED"/>
    <property type="match status" value="1"/>
</dbReference>
<feature type="compositionally biased region" description="Polar residues" evidence="1">
    <location>
        <begin position="115"/>
        <end position="130"/>
    </location>
</feature>
<dbReference type="EMBL" id="LVYI01000004">
    <property type="protein sequence ID" value="OAP60914.1"/>
    <property type="molecule type" value="Genomic_DNA"/>
</dbReference>
<feature type="region of interest" description="Disordered" evidence="1">
    <location>
        <begin position="99"/>
        <end position="130"/>
    </location>
</feature>
<dbReference type="RefSeq" id="XP_018694281.1">
    <property type="nucleotide sequence ID" value="XM_018837428.1"/>
</dbReference>
<dbReference type="PANTHER" id="PTHR37012:SF7">
    <property type="entry name" value="B-ZIP TRANSCRIPTION FACTOR (EUROFUNG)-RELATED"/>
    <property type="match status" value="1"/>
</dbReference>
<dbReference type="Proteomes" id="UP000078343">
    <property type="component" value="Unassembled WGS sequence"/>
</dbReference>
<accession>A0A178ZM74</accession>
<dbReference type="CDD" id="cd14688">
    <property type="entry name" value="bZIP_YAP"/>
    <property type="match status" value="1"/>
</dbReference>
<dbReference type="OrthoDB" id="5086080at2759"/>
<evidence type="ECO:0000256" key="1">
    <source>
        <dbReference type="SAM" id="MobiDB-lite"/>
    </source>
</evidence>
<evidence type="ECO:0000313" key="3">
    <source>
        <dbReference type="Proteomes" id="UP000078343"/>
    </source>
</evidence>
<dbReference type="AlphaFoldDB" id="A0A178ZM74"/>
<feature type="region of interest" description="Disordered" evidence="1">
    <location>
        <begin position="1"/>
        <end position="44"/>
    </location>
</feature>
<evidence type="ECO:0008006" key="4">
    <source>
        <dbReference type="Google" id="ProtNLM"/>
    </source>
</evidence>